<organism evidence="7 8">
    <name type="scientific">Saccharospirillum salsuginis</name>
    <dbReference type="NCBI Taxonomy" id="418750"/>
    <lineage>
        <taxon>Bacteria</taxon>
        <taxon>Pseudomonadati</taxon>
        <taxon>Pseudomonadota</taxon>
        <taxon>Gammaproteobacteria</taxon>
        <taxon>Oceanospirillales</taxon>
        <taxon>Saccharospirillaceae</taxon>
        <taxon>Saccharospirillum</taxon>
    </lineage>
</organism>
<evidence type="ECO:0000256" key="3">
    <source>
        <dbReference type="SAM" id="Phobius"/>
    </source>
</evidence>
<dbReference type="InterPro" id="IPR052155">
    <property type="entry name" value="Biofilm_reg_signaling"/>
</dbReference>
<dbReference type="CDD" id="cd00130">
    <property type="entry name" value="PAS"/>
    <property type="match status" value="1"/>
</dbReference>
<dbReference type="CDD" id="cd01949">
    <property type="entry name" value="GGDEF"/>
    <property type="match status" value="1"/>
</dbReference>
<keyword evidence="8" id="KW-1185">Reference proteome</keyword>
<dbReference type="PANTHER" id="PTHR44757">
    <property type="entry name" value="DIGUANYLATE CYCLASE DGCP"/>
    <property type="match status" value="1"/>
</dbReference>
<name>A0A918NAP9_9GAMM</name>
<dbReference type="AlphaFoldDB" id="A0A918NAP9"/>
<dbReference type="Proteomes" id="UP000626148">
    <property type="component" value="Unassembled WGS sequence"/>
</dbReference>
<dbReference type="InterPro" id="IPR001633">
    <property type="entry name" value="EAL_dom"/>
</dbReference>
<dbReference type="Pfam" id="PF00563">
    <property type="entry name" value="EAL"/>
    <property type="match status" value="1"/>
</dbReference>
<dbReference type="PROSITE" id="PS50113">
    <property type="entry name" value="PAC"/>
    <property type="match status" value="2"/>
</dbReference>
<dbReference type="NCBIfam" id="TIGR00229">
    <property type="entry name" value="sensory_box"/>
    <property type="match status" value="1"/>
</dbReference>
<keyword evidence="3" id="KW-1133">Transmembrane helix</keyword>
<dbReference type="PANTHER" id="PTHR44757:SF2">
    <property type="entry name" value="BIOFILM ARCHITECTURE MAINTENANCE PROTEIN MBAA"/>
    <property type="match status" value="1"/>
</dbReference>
<keyword evidence="2" id="KW-0973">c-di-GMP</keyword>
<dbReference type="SMART" id="SM00086">
    <property type="entry name" value="PAC"/>
    <property type="match status" value="2"/>
</dbReference>
<dbReference type="Gene3D" id="3.30.450.20">
    <property type="entry name" value="PAS domain"/>
    <property type="match status" value="2"/>
</dbReference>
<dbReference type="SMART" id="SM00052">
    <property type="entry name" value="EAL"/>
    <property type="match status" value="1"/>
</dbReference>
<feature type="domain" description="EAL" evidence="5">
    <location>
        <begin position="646"/>
        <end position="899"/>
    </location>
</feature>
<keyword evidence="3" id="KW-0812">Transmembrane</keyword>
<dbReference type="SUPFAM" id="SSF141868">
    <property type="entry name" value="EAL domain-like"/>
    <property type="match status" value="1"/>
</dbReference>
<sequence>MHQPQDTLRHLRNVYLLRYSRLLWVASAILGVLCLASQNLNLGMLVGRSVLLVMLAGAGLMLVSLGREHLDTHPGWNPAVWVGGLAVLHALVWGFQARMGGVCLTLAIAFAGLAGVAFFTHWRLFLMSWLPVAGMPFLFDGPVTNAELLQVHVPLMAVVVVGIWQGHRMSMRMLENTLESRHLSELLARHRDQLEDTVTRRTTELEQSNDRLNNEVELRKQINQSLVKSEEQMNMAMAASGIGFWDWDIANRRVYHSDKQKFFGHATDDADYIDLESRVYEADRPRVRRALMLHLKDRTRYYHARYRIRHDDVDGYKWLEDSGKVIERDARGRPMRMVGTRRDITDDMRKQEELRLSSSLFNNSPDGVFVLDSDQRLRTCNRMFSQMFHQQKGQIIGLPLFQVIPTEQQSRIAQGMVNNGRWQGDIVALRKGHQRFPMSLTLTAIRDTDGRISHYLGIGRDLTDQRRSALQLDYLNNYDKLTGLVNRSYFHRLIKQFEEHEPLLRDHYAIAVLNLDRFKTVNDSLGQDVGDQLLKDVAARLNNLNDPVRQVARLGGDEFALYIDYEGDRQALDEVLALALEEVSRPSLIDDHELIVTASIGACIVHHDNLRQLLNQAISAMNQARLQGGNNVQFYRQLLPNQPEQRQNLEDSLKHAVDNGDLTINYQPKLNLATGLIDSVEALVRWHHPEQGPIAPEDFLPLAEETGLINRISDQVLQRACRDAANWRNQGLGDISVSVNLSGQQVFRDDLYDRVAGALEHSGLPAEYLELEVTESVLMEDAAHAQDFLNQLRSLGVQLALDDFGTGYSSLSYLKRLPIDTLKIDRSFLREVNDGGASQVIEAIMAMAESLKMSVVAEGVETREQLGYLKKRGCDYAQGFLISRPLPAHEILPLIRHSNLRLFGEAQPDQLH</sequence>
<feature type="domain" description="PAC" evidence="4">
    <location>
        <begin position="302"/>
        <end position="356"/>
    </location>
</feature>
<feature type="domain" description="PAC" evidence="4">
    <location>
        <begin position="422"/>
        <end position="474"/>
    </location>
</feature>
<dbReference type="RefSeq" id="WP_189609160.1">
    <property type="nucleotide sequence ID" value="NZ_BMXR01000006.1"/>
</dbReference>
<dbReference type="Pfam" id="PF08447">
    <property type="entry name" value="PAS_3"/>
    <property type="match status" value="1"/>
</dbReference>
<keyword evidence="3" id="KW-0472">Membrane</keyword>
<dbReference type="InterPro" id="IPR035965">
    <property type="entry name" value="PAS-like_dom_sf"/>
</dbReference>
<proteinExistence type="predicted"/>
<dbReference type="SMART" id="SM00091">
    <property type="entry name" value="PAS"/>
    <property type="match status" value="1"/>
</dbReference>
<evidence type="ECO:0000256" key="1">
    <source>
        <dbReference type="ARBA" id="ARBA00012282"/>
    </source>
</evidence>
<evidence type="ECO:0000256" key="2">
    <source>
        <dbReference type="ARBA" id="ARBA00022636"/>
    </source>
</evidence>
<gene>
    <name evidence="7" type="ORF">GCM10007392_25290</name>
</gene>
<evidence type="ECO:0000313" key="7">
    <source>
        <dbReference type="EMBL" id="GGX56773.1"/>
    </source>
</evidence>
<feature type="transmembrane region" description="Helical" evidence="3">
    <location>
        <begin position="20"/>
        <end position="37"/>
    </location>
</feature>
<dbReference type="InterPro" id="IPR013655">
    <property type="entry name" value="PAS_fold_3"/>
</dbReference>
<dbReference type="InterPro" id="IPR000700">
    <property type="entry name" value="PAS-assoc_C"/>
</dbReference>
<dbReference type="EMBL" id="BMXR01000006">
    <property type="protein sequence ID" value="GGX56773.1"/>
    <property type="molecule type" value="Genomic_DNA"/>
</dbReference>
<evidence type="ECO:0000259" key="5">
    <source>
        <dbReference type="PROSITE" id="PS50883"/>
    </source>
</evidence>
<protein>
    <recommendedName>
        <fullName evidence="1">cyclic-guanylate-specific phosphodiesterase</fullName>
        <ecNumber evidence="1">3.1.4.52</ecNumber>
    </recommendedName>
</protein>
<dbReference type="InterPro" id="IPR001610">
    <property type="entry name" value="PAC"/>
</dbReference>
<dbReference type="Pfam" id="PF13426">
    <property type="entry name" value="PAS_9"/>
    <property type="match status" value="1"/>
</dbReference>
<dbReference type="FunFam" id="3.20.20.450:FF:000001">
    <property type="entry name" value="Cyclic di-GMP phosphodiesterase yahA"/>
    <property type="match status" value="1"/>
</dbReference>
<dbReference type="Gene3D" id="3.30.70.270">
    <property type="match status" value="1"/>
</dbReference>
<reference evidence="7" key="1">
    <citation type="journal article" date="2014" name="Int. J. Syst. Evol. Microbiol.">
        <title>Complete genome sequence of Corynebacterium casei LMG S-19264T (=DSM 44701T), isolated from a smear-ripened cheese.</title>
        <authorList>
            <consortium name="US DOE Joint Genome Institute (JGI-PGF)"/>
            <person name="Walter F."/>
            <person name="Albersmeier A."/>
            <person name="Kalinowski J."/>
            <person name="Ruckert C."/>
        </authorList>
    </citation>
    <scope>NUCLEOTIDE SEQUENCE</scope>
    <source>
        <strain evidence="7">KCTC 22169</strain>
    </source>
</reference>
<dbReference type="CDD" id="cd01948">
    <property type="entry name" value="EAL"/>
    <property type="match status" value="1"/>
</dbReference>
<feature type="domain" description="GGDEF" evidence="6">
    <location>
        <begin position="506"/>
        <end position="637"/>
    </location>
</feature>
<dbReference type="PROSITE" id="PS50887">
    <property type="entry name" value="GGDEF"/>
    <property type="match status" value="1"/>
</dbReference>
<dbReference type="SUPFAM" id="SSF55073">
    <property type="entry name" value="Nucleotide cyclase"/>
    <property type="match status" value="1"/>
</dbReference>
<dbReference type="GO" id="GO:0071111">
    <property type="term" value="F:cyclic-guanylate-specific phosphodiesterase activity"/>
    <property type="evidence" value="ECO:0007669"/>
    <property type="project" value="UniProtKB-EC"/>
</dbReference>
<dbReference type="SUPFAM" id="SSF55785">
    <property type="entry name" value="PYP-like sensor domain (PAS domain)"/>
    <property type="match status" value="2"/>
</dbReference>
<feature type="transmembrane region" description="Helical" evidence="3">
    <location>
        <begin position="102"/>
        <end position="125"/>
    </location>
</feature>
<dbReference type="NCBIfam" id="TIGR00254">
    <property type="entry name" value="GGDEF"/>
    <property type="match status" value="1"/>
</dbReference>
<accession>A0A918NAP9</accession>
<feature type="transmembrane region" description="Helical" evidence="3">
    <location>
        <begin position="49"/>
        <end position="66"/>
    </location>
</feature>
<dbReference type="InterPro" id="IPR043128">
    <property type="entry name" value="Rev_trsase/Diguanyl_cyclase"/>
</dbReference>
<evidence type="ECO:0000259" key="4">
    <source>
        <dbReference type="PROSITE" id="PS50113"/>
    </source>
</evidence>
<dbReference type="SMART" id="SM00267">
    <property type="entry name" value="GGDEF"/>
    <property type="match status" value="1"/>
</dbReference>
<dbReference type="InterPro" id="IPR000160">
    <property type="entry name" value="GGDEF_dom"/>
</dbReference>
<evidence type="ECO:0000313" key="8">
    <source>
        <dbReference type="Proteomes" id="UP000626148"/>
    </source>
</evidence>
<dbReference type="Gene3D" id="3.20.20.450">
    <property type="entry name" value="EAL domain"/>
    <property type="match status" value="1"/>
</dbReference>
<dbReference type="InterPro" id="IPR000014">
    <property type="entry name" value="PAS"/>
</dbReference>
<dbReference type="EC" id="3.1.4.52" evidence="1"/>
<comment type="caution">
    <text evidence="7">The sequence shown here is derived from an EMBL/GenBank/DDBJ whole genome shotgun (WGS) entry which is preliminary data.</text>
</comment>
<dbReference type="Pfam" id="PF00990">
    <property type="entry name" value="GGDEF"/>
    <property type="match status" value="1"/>
</dbReference>
<reference evidence="7" key="2">
    <citation type="submission" date="2020-09" db="EMBL/GenBank/DDBJ databases">
        <authorList>
            <person name="Sun Q."/>
            <person name="Kim S."/>
        </authorList>
    </citation>
    <scope>NUCLEOTIDE SEQUENCE</scope>
    <source>
        <strain evidence="7">KCTC 22169</strain>
    </source>
</reference>
<feature type="transmembrane region" description="Helical" evidence="3">
    <location>
        <begin position="78"/>
        <end position="95"/>
    </location>
</feature>
<dbReference type="InterPro" id="IPR029787">
    <property type="entry name" value="Nucleotide_cyclase"/>
</dbReference>
<dbReference type="InterPro" id="IPR035919">
    <property type="entry name" value="EAL_sf"/>
</dbReference>
<dbReference type="PROSITE" id="PS50883">
    <property type="entry name" value="EAL"/>
    <property type="match status" value="1"/>
</dbReference>
<evidence type="ECO:0000259" key="6">
    <source>
        <dbReference type="PROSITE" id="PS50887"/>
    </source>
</evidence>